<dbReference type="EMBL" id="CAUYUJ010004669">
    <property type="protein sequence ID" value="CAK0810482.1"/>
    <property type="molecule type" value="Genomic_DNA"/>
</dbReference>
<dbReference type="SUPFAM" id="SSF57756">
    <property type="entry name" value="Retrovirus zinc finger-like domains"/>
    <property type="match status" value="1"/>
</dbReference>
<keyword evidence="3" id="KW-0863">Zinc-finger</keyword>
<keyword evidence="3" id="KW-0862">Zinc</keyword>
<feature type="domain" description="RRM" evidence="6">
    <location>
        <begin position="280"/>
        <end position="359"/>
    </location>
</feature>
<dbReference type="Proteomes" id="UP001189429">
    <property type="component" value="Unassembled WGS sequence"/>
</dbReference>
<dbReference type="InterPro" id="IPR003954">
    <property type="entry name" value="RRM_euk-type"/>
</dbReference>
<feature type="domain" description="RRM" evidence="6">
    <location>
        <begin position="922"/>
        <end position="998"/>
    </location>
</feature>
<evidence type="ECO:0000256" key="5">
    <source>
        <dbReference type="SAM" id="MobiDB-lite"/>
    </source>
</evidence>
<evidence type="ECO:0000313" key="8">
    <source>
        <dbReference type="EMBL" id="CAK0810482.1"/>
    </source>
</evidence>
<dbReference type="SMART" id="SM00360">
    <property type="entry name" value="RRM"/>
    <property type="match status" value="4"/>
</dbReference>
<keyword evidence="9" id="KW-1185">Reference proteome</keyword>
<accession>A0ABN9QVX7</accession>
<evidence type="ECO:0000313" key="9">
    <source>
        <dbReference type="Proteomes" id="UP001189429"/>
    </source>
</evidence>
<dbReference type="InterPro" id="IPR035979">
    <property type="entry name" value="RBD_domain_sf"/>
</dbReference>
<dbReference type="SMART" id="SM00361">
    <property type="entry name" value="RRM_1"/>
    <property type="match status" value="4"/>
</dbReference>
<dbReference type="InterPro" id="IPR012677">
    <property type="entry name" value="Nucleotide-bd_a/b_plait_sf"/>
</dbReference>
<keyword evidence="3" id="KW-0479">Metal-binding</keyword>
<proteinExistence type="predicted"/>
<evidence type="ECO:0000256" key="3">
    <source>
        <dbReference type="PROSITE-ProRule" id="PRU00047"/>
    </source>
</evidence>
<sequence>MMRPPGPAAASGSSPPSLLRPGMGHQGPHAGAPSGKGAGFAPPFGPGGSAGAQATQWQSKGGTEWQPQGGDEWQSDSGGGWQQGSSDWQPPGSSSEWQPPGANEWQPPGSGADWQPPGTGDWQPPGSADWQPPGASEWQPPGGAEWQRPGGADWQSKGGAEWPPNGGGGWQSEGGAGWQPPGGAEWHQPTGGAEWQQPKGGAEWQQPPSSGGWAPRPKGGAGQQPKGGKPQGGKGGAAASGTRPSGRPSGPAAGSPPPPPAGVMRPPSVALAAAKAVPGCGVFVGNLPLDATESELQTFFAEKGSACSSARIVRDKVTSVSKGYAFCDFEDAASAQAAIQSLNNAEFRGQQLRLDTAERGLLQSMATSIVPAMGPPATAPRPLLMPPPGVADPKEVLAQLKRSLVPQLGGGGSLVVPPLVQRPPAALARITGMPKPIRPPAPSGPSAEFMEELKLKMKEVGGTSGKICRFGRTCKSVDCSNTHPDGRDIEDNPQSVICTFGRRCKRSNCFYVHYAGRDVDEDSRAQCRLGAECTSPTCFYAHPESRRSVTQLRCFFCGEVGHVHKECKKDPQVWQPKVTMTNFPEDWKAEGLEALAKKIQEELEIFGVLELPPEEDGVAQPPVKVLDDGNKAEATFVDPELGKQAIKALDKEVLTMDWSSPPPNYRGKDSARDKKCTVFVGNIPFDATEEDLQEIFERAGKVCSLRLVFDKDTNKPKGYGFVDYETPEIAQEAMEKLYDTEVKGRRLRLTQAGAALGGRRDRDGADPAGEVSISGFPKRWTKTDLLDFIGTHVRTKTIEKIEMASTEDEASSGEATLQFPSYYDAKRACSDLDGQKIAGKPLTLVMKGAEQDDRGRRGGWRDDKDWKDKDWKNDDWTQDDWDDWKKDDWKKDRNDKGVLITIHLDELAMPKRPVVEPCKDDCEVWIDPLPDEENLKEFLEAFGEVDDVFRIPDISTGEPGDRGYVRFKEHDSAVRCVEKGSGTWSESERALTSQSARHGGRPSVYPESLIGKVLGHRGDVIMRVKDEIGANLLSLRGEGLGKEDPNASKRVHFVCRGSPDIVSKIQPALEQTIEKALSHPHSPHHVQRYEHHLAIHFGHGRHSAHINNSAGCRILRNHYMFKRKHVKILNTPSRFTPIVMMDLNDRFAAGPEGDETVGDYPTGKEGEACKFYHRSLGNTHMAAASAYYDTGPTYDGRYPSVTDYVFIPTGMVSRILQCRVWNHAAHALQLPRKFKDHGPLIVKIEEGHKRVEFLESLEEHLSTHADLLGEYLERDGGAYHWCLAMQCSRDAAMEQFSAAARRPDWHREIRDHELQLLRQRAQLRQKSHAQEDHRDTNEEALQHLGDTIHELSKHLRRHQTDTNHKYQETQCDGLWQAWRARGFVLNPFVFVQLG</sequence>
<dbReference type="PROSITE" id="PS50102">
    <property type="entry name" value="RRM"/>
    <property type="match status" value="4"/>
</dbReference>
<feature type="compositionally biased region" description="Gly residues" evidence="5">
    <location>
        <begin position="165"/>
        <end position="177"/>
    </location>
</feature>
<evidence type="ECO:0000259" key="7">
    <source>
        <dbReference type="PROSITE" id="PS50158"/>
    </source>
</evidence>
<feature type="domain" description="CCHC-type" evidence="7">
    <location>
        <begin position="553"/>
        <end position="569"/>
    </location>
</feature>
<feature type="region of interest" description="Disordered" evidence="5">
    <location>
        <begin position="1"/>
        <end position="266"/>
    </location>
</feature>
<dbReference type="CDD" id="cd00590">
    <property type="entry name" value="RRM_SF"/>
    <property type="match status" value="1"/>
</dbReference>
<feature type="compositionally biased region" description="Low complexity" evidence="5">
    <location>
        <begin position="239"/>
        <end position="253"/>
    </location>
</feature>
<feature type="compositionally biased region" description="Gly residues" evidence="5">
    <location>
        <begin position="229"/>
        <end position="238"/>
    </location>
</feature>
<evidence type="ECO:0000256" key="4">
    <source>
        <dbReference type="PROSITE-ProRule" id="PRU00176"/>
    </source>
</evidence>
<comment type="caution">
    <text evidence="8">The sequence shown here is derived from an EMBL/GenBank/DDBJ whole genome shotgun (WGS) entry which is preliminary data.</text>
</comment>
<dbReference type="InterPro" id="IPR036875">
    <property type="entry name" value="Znf_CCHC_sf"/>
</dbReference>
<dbReference type="InterPro" id="IPR000504">
    <property type="entry name" value="RRM_dom"/>
</dbReference>
<dbReference type="Gene3D" id="3.30.70.330">
    <property type="match status" value="4"/>
</dbReference>
<reference evidence="8" key="1">
    <citation type="submission" date="2023-10" db="EMBL/GenBank/DDBJ databases">
        <authorList>
            <person name="Chen Y."/>
            <person name="Shah S."/>
            <person name="Dougan E. K."/>
            <person name="Thang M."/>
            <person name="Chan C."/>
        </authorList>
    </citation>
    <scope>NUCLEOTIDE SEQUENCE [LARGE SCALE GENOMIC DNA]</scope>
</reference>
<dbReference type="InterPro" id="IPR001878">
    <property type="entry name" value="Znf_CCHC"/>
</dbReference>
<feature type="compositionally biased region" description="Low complexity" evidence="5">
    <location>
        <begin position="30"/>
        <end position="42"/>
    </location>
</feature>
<organism evidence="8 9">
    <name type="scientific">Prorocentrum cordatum</name>
    <dbReference type="NCBI Taxonomy" id="2364126"/>
    <lineage>
        <taxon>Eukaryota</taxon>
        <taxon>Sar</taxon>
        <taxon>Alveolata</taxon>
        <taxon>Dinophyceae</taxon>
        <taxon>Prorocentrales</taxon>
        <taxon>Prorocentraceae</taxon>
        <taxon>Prorocentrum</taxon>
    </lineage>
</organism>
<keyword evidence="1" id="KW-0677">Repeat</keyword>
<dbReference type="PANTHER" id="PTHR23236">
    <property type="entry name" value="EUKARYOTIC TRANSLATION INITIATION FACTOR 4B/4H"/>
    <property type="match status" value="1"/>
</dbReference>
<dbReference type="Gene3D" id="4.10.1000.40">
    <property type="match status" value="1"/>
</dbReference>
<dbReference type="Pfam" id="PF00076">
    <property type="entry name" value="RRM_1"/>
    <property type="match status" value="4"/>
</dbReference>
<keyword evidence="2 4" id="KW-0694">RNA-binding</keyword>
<name>A0ABN9QVX7_9DINO</name>
<dbReference type="PROSITE" id="PS50158">
    <property type="entry name" value="ZF_CCHC"/>
    <property type="match status" value="1"/>
</dbReference>
<evidence type="ECO:0000256" key="1">
    <source>
        <dbReference type="ARBA" id="ARBA00022737"/>
    </source>
</evidence>
<protein>
    <submittedName>
        <fullName evidence="8">Uncharacterized protein</fullName>
    </submittedName>
</protein>
<feature type="domain" description="RRM" evidence="6">
    <location>
        <begin position="676"/>
        <end position="754"/>
    </location>
</feature>
<dbReference type="PANTHER" id="PTHR23236:SF119">
    <property type="entry name" value="NUCLEAR RNA-BINDING PROTEIN SART-3"/>
    <property type="match status" value="1"/>
</dbReference>
<evidence type="ECO:0000256" key="2">
    <source>
        <dbReference type="ARBA" id="ARBA00022884"/>
    </source>
</evidence>
<dbReference type="SUPFAM" id="SSF54928">
    <property type="entry name" value="RNA-binding domain, RBD"/>
    <property type="match status" value="3"/>
</dbReference>
<evidence type="ECO:0000259" key="6">
    <source>
        <dbReference type="PROSITE" id="PS50102"/>
    </source>
</evidence>
<feature type="compositionally biased region" description="Low complexity" evidence="5">
    <location>
        <begin position="8"/>
        <end position="23"/>
    </location>
</feature>
<gene>
    <name evidence="8" type="ORF">PCOR1329_LOCUS15437</name>
</gene>
<feature type="domain" description="RRM" evidence="6">
    <location>
        <begin position="769"/>
        <end position="849"/>
    </location>
</feature>